<organism evidence="1 2">
    <name type="scientific">Trifolium medium</name>
    <dbReference type="NCBI Taxonomy" id="97028"/>
    <lineage>
        <taxon>Eukaryota</taxon>
        <taxon>Viridiplantae</taxon>
        <taxon>Streptophyta</taxon>
        <taxon>Embryophyta</taxon>
        <taxon>Tracheophyta</taxon>
        <taxon>Spermatophyta</taxon>
        <taxon>Magnoliopsida</taxon>
        <taxon>eudicotyledons</taxon>
        <taxon>Gunneridae</taxon>
        <taxon>Pentapetalae</taxon>
        <taxon>rosids</taxon>
        <taxon>fabids</taxon>
        <taxon>Fabales</taxon>
        <taxon>Fabaceae</taxon>
        <taxon>Papilionoideae</taxon>
        <taxon>50 kb inversion clade</taxon>
        <taxon>NPAAA clade</taxon>
        <taxon>Hologalegina</taxon>
        <taxon>IRL clade</taxon>
        <taxon>Trifolieae</taxon>
        <taxon>Trifolium</taxon>
    </lineage>
</organism>
<sequence>SAALKKPPALFSPKSNLSRCSRLGGGATSYRESNTTLHITFKPPTGVVNPLDSLTAVVGGRSHHLLRP</sequence>
<dbReference type="EMBL" id="LXQA010243785">
    <property type="protein sequence ID" value="MCI37362.1"/>
    <property type="molecule type" value="Genomic_DNA"/>
</dbReference>
<accession>A0A392RMC9</accession>
<evidence type="ECO:0000313" key="1">
    <source>
        <dbReference type="EMBL" id="MCI37362.1"/>
    </source>
</evidence>
<proteinExistence type="predicted"/>
<evidence type="ECO:0000313" key="2">
    <source>
        <dbReference type="Proteomes" id="UP000265520"/>
    </source>
</evidence>
<feature type="non-terminal residue" evidence="1">
    <location>
        <position position="1"/>
    </location>
</feature>
<dbReference type="Proteomes" id="UP000265520">
    <property type="component" value="Unassembled WGS sequence"/>
</dbReference>
<dbReference type="AlphaFoldDB" id="A0A392RMC9"/>
<reference evidence="1 2" key="1">
    <citation type="journal article" date="2018" name="Front. Plant Sci.">
        <title>Red Clover (Trifolium pratense) and Zigzag Clover (T. medium) - A Picture of Genomic Similarities and Differences.</title>
        <authorList>
            <person name="Dluhosova J."/>
            <person name="Istvanek J."/>
            <person name="Nedelnik J."/>
            <person name="Repkova J."/>
        </authorList>
    </citation>
    <scope>NUCLEOTIDE SEQUENCE [LARGE SCALE GENOMIC DNA]</scope>
    <source>
        <strain evidence="2">cv. 10/8</strain>
        <tissue evidence="1">Leaf</tissue>
    </source>
</reference>
<protein>
    <submittedName>
        <fullName evidence="1">Uncharacterized protein</fullName>
    </submittedName>
</protein>
<keyword evidence="2" id="KW-1185">Reference proteome</keyword>
<comment type="caution">
    <text evidence="1">The sequence shown here is derived from an EMBL/GenBank/DDBJ whole genome shotgun (WGS) entry which is preliminary data.</text>
</comment>
<name>A0A392RMC9_9FABA</name>